<keyword evidence="9" id="KW-1185">Reference proteome</keyword>
<gene>
    <name evidence="8" type="ORF">Fcan01_28253</name>
</gene>
<name>A0A226CWU2_FOLCA</name>
<evidence type="ECO:0000256" key="6">
    <source>
        <dbReference type="SAM" id="MobiDB-lite"/>
    </source>
</evidence>
<accession>A0A226CWU2</accession>
<feature type="region of interest" description="Disordered" evidence="6">
    <location>
        <begin position="183"/>
        <end position="217"/>
    </location>
</feature>
<evidence type="ECO:0000256" key="4">
    <source>
        <dbReference type="ARBA" id="ARBA00021372"/>
    </source>
</evidence>
<evidence type="ECO:0000256" key="3">
    <source>
        <dbReference type="ARBA" id="ARBA00016807"/>
    </source>
</evidence>
<reference evidence="8 9" key="1">
    <citation type="submission" date="2015-12" db="EMBL/GenBank/DDBJ databases">
        <title>The genome of Folsomia candida.</title>
        <authorList>
            <person name="Faddeeva A."/>
            <person name="Derks M.F."/>
            <person name="Anvar Y."/>
            <person name="Smit S."/>
            <person name="Van Straalen N."/>
            <person name="Roelofs D."/>
        </authorList>
    </citation>
    <scope>NUCLEOTIDE SEQUENCE [LARGE SCALE GENOMIC DNA]</scope>
    <source>
        <strain evidence="8 9">VU population</strain>
        <tissue evidence="8">Whole body</tissue>
    </source>
</reference>
<keyword evidence="8" id="KW-0238">DNA-binding</keyword>
<evidence type="ECO:0000313" key="9">
    <source>
        <dbReference type="Proteomes" id="UP000198287"/>
    </source>
</evidence>
<comment type="function">
    <text evidence="5">Involved in transvection phenomena (= synapsis-dependent gene expression), where the synaptic pairing of chromosomes carrying genes with which zeste interacts influences the expression of these genes. Zeste binds to DNA and stimulates transcription from a nearby promoter.</text>
</comment>
<dbReference type="PANTHER" id="PTHR21632">
    <property type="entry name" value="REGULATORY PROTEIN ZESTE"/>
    <property type="match status" value="1"/>
</dbReference>
<organism evidence="8 9">
    <name type="scientific">Folsomia candida</name>
    <name type="common">Springtail</name>
    <dbReference type="NCBI Taxonomy" id="158441"/>
    <lineage>
        <taxon>Eukaryota</taxon>
        <taxon>Metazoa</taxon>
        <taxon>Ecdysozoa</taxon>
        <taxon>Arthropoda</taxon>
        <taxon>Hexapoda</taxon>
        <taxon>Collembola</taxon>
        <taxon>Entomobryomorpha</taxon>
        <taxon>Isotomoidea</taxon>
        <taxon>Isotomidae</taxon>
        <taxon>Proisotominae</taxon>
        <taxon>Folsomia</taxon>
    </lineage>
</organism>
<sequence>MRSDDESLSQVENVPLKGGKMQSRFTEFEKSLLLELISSKRNVLECKKSNPESVVKKQKAWTEVETEFNSSGNVVKRSCQQLKRAWENFKTQAKNEKAQAMSPLPNEFDSDCLYGEEQKKETSASKLPKILRSSEDVTDSNYEKERVRLVDKRSFKIKPEMEVFQNESQQKLKLIELQIASSNPVQQDSGGREDVLGKSGVGVVGADDQNGRNVQTL</sequence>
<dbReference type="PANTHER" id="PTHR21632:SF4">
    <property type="entry name" value="REGULATORY PROTEIN ZESTE"/>
    <property type="match status" value="1"/>
</dbReference>
<evidence type="ECO:0000256" key="1">
    <source>
        <dbReference type="ARBA" id="ARBA00007954"/>
    </source>
</evidence>
<evidence type="ECO:0000256" key="5">
    <source>
        <dbReference type="ARBA" id="ARBA00025466"/>
    </source>
</evidence>
<dbReference type="GO" id="GO:0003677">
    <property type="term" value="F:DNA binding"/>
    <property type="evidence" value="ECO:0007669"/>
    <property type="project" value="UniProtKB-KW"/>
</dbReference>
<proteinExistence type="inferred from homology"/>
<dbReference type="Proteomes" id="UP000198287">
    <property type="component" value="Unassembled WGS sequence"/>
</dbReference>
<comment type="similarity">
    <text evidence="1">Belongs to the MSANTD3 family.</text>
</comment>
<comment type="caution">
    <text evidence="8">The sequence shown here is derived from an EMBL/GenBank/DDBJ whole genome shotgun (WGS) entry which is preliminary data.</text>
</comment>
<dbReference type="InterPro" id="IPR028002">
    <property type="entry name" value="Myb_DNA-bind_5"/>
</dbReference>
<evidence type="ECO:0000313" key="8">
    <source>
        <dbReference type="EMBL" id="OXA36978.1"/>
    </source>
</evidence>
<dbReference type="AlphaFoldDB" id="A0A226CWU2"/>
<evidence type="ECO:0000256" key="2">
    <source>
        <dbReference type="ARBA" id="ARBA00011764"/>
    </source>
</evidence>
<dbReference type="Pfam" id="PF13873">
    <property type="entry name" value="Myb_DNA-bind_5"/>
    <property type="match status" value="1"/>
</dbReference>
<feature type="domain" description="Myb/SANT-like DNA-binding" evidence="7">
    <location>
        <begin position="23"/>
        <end position="99"/>
    </location>
</feature>
<evidence type="ECO:0000259" key="7">
    <source>
        <dbReference type="Pfam" id="PF13873"/>
    </source>
</evidence>
<dbReference type="OrthoDB" id="6369473at2759"/>
<dbReference type="EMBL" id="LNIX01000067">
    <property type="protein sequence ID" value="OXA36978.1"/>
    <property type="molecule type" value="Genomic_DNA"/>
</dbReference>
<comment type="subunit">
    <text evidence="2">Self-associates forming complexes of several hundred monomers.</text>
</comment>
<protein>
    <recommendedName>
        <fullName evidence="4">Myb/SANT-like DNA-binding domain-containing protein 3</fullName>
    </recommendedName>
    <alternativeName>
        <fullName evidence="3">Regulatory protein zeste</fullName>
    </alternativeName>
</protein>